<evidence type="ECO:0000256" key="3">
    <source>
        <dbReference type="ARBA" id="ARBA00022679"/>
    </source>
</evidence>
<protein>
    <recommendedName>
        <fullName evidence="5">Aminotransferase class I/classII large domain-containing protein</fullName>
    </recommendedName>
</protein>
<name>A0A645IH07_9ZZZZ</name>
<accession>A0A645IH07</accession>
<evidence type="ECO:0000259" key="5">
    <source>
        <dbReference type="Pfam" id="PF00155"/>
    </source>
</evidence>
<sequence length="96" mass="10822">MEQSFKKHLSSRGISWVKPDGGFFYWLDFGKINTTELFKKAIEKKVAFVIGEPFCVRPGSGIHNARINFTFSTPAQIEEGVDRLVQAIDEMAVKAL</sequence>
<dbReference type="InterPro" id="IPR015424">
    <property type="entry name" value="PyrdxlP-dep_Trfase"/>
</dbReference>
<dbReference type="SUPFAM" id="SSF53383">
    <property type="entry name" value="PLP-dependent transferases"/>
    <property type="match status" value="1"/>
</dbReference>
<comment type="cofactor">
    <cofactor evidence="1">
        <name>pyridoxal 5'-phosphate</name>
        <dbReference type="ChEBI" id="CHEBI:597326"/>
    </cofactor>
</comment>
<dbReference type="PANTHER" id="PTHR42790">
    <property type="entry name" value="AMINOTRANSFERASE"/>
    <property type="match status" value="1"/>
</dbReference>
<comment type="caution">
    <text evidence="6">The sequence shown here is derived from an EMBL/GenBank/DDBJ whole genome shotgun (WGS) entry which is preliminary data.</text>
</comment>
<dbReference type="Pfam" id="PF00155">
    <property type="entry name" value="Aminotran_1_2"/>
    <property type="match status" value="1"/>
</dbReference>
<dbReference type="InterPro" id="IPR050859">
    <property type="entry name" value="Class-I_PLP-dep_aminotransf"/>
</dbReference>
<dbReference type="GO" id="GO:0008483">
    <property type="term" value="F:transaminase activity"/>
    <property type="evidence" value="ECO:0007669"/>
    <property type="project" value="UniProtKB-KW"/>
</dbReference>
<dbReference type="PANTHER" id="PTHR42790:SF19">
    <property type="entry name" value="KYNURENINE_ALPHA-AMINOADIPATE AMINOTRANSFERASE, MITOCHONDRIAL"/>
    <property type="match status" value="1"/>
</dbReference>
<dbReference type="AlphaFoldDB" id="A0A645IH07"/>
<dbReference type="GO" id="GO:1901605">
    <property type="term" value="P:alpha-amino acid metabolic process"/>
    <property type="evidence" value="ECO:0007669"/>
    <property type="project" value="TreeGrafter"/>
</dbReference>
<evidence type="ECO:0000256" key="1">
    <source>
        <dbReference type="ARBA" id="ARBA00001933"/>
    </source>
</evidence>
<dbReference type="InterPro" id="IPR015422">
    <property type="entry name" value="PyrdxlP-dep_Trfase_small"/>
</dbReference>
<evidence type="ECO:0000256" key="4">
    <source>
        <dbReference type="ARBA" id="ARBA00022898"/>
    </source>
</evidence>
<feature type="domain" description="Aminotransferase class I/classII large" evidence="5">
    <location>
        <begin position="2"/>
        <end position="84"/>
    </location>
</feature>
<organism evidence="6">
    <name type="scientific">bioreactor metagenome</name>
    <dbReference type="NCBI Taxonomy" id="1076179"/>
    <lineage>
        <taxon>unclassified sequences</taxon>
        <taxon>metagenomes</taxon>
        <taxon>ecological metagenomes</taxon>
    </lineage>
</organism>
<evidence type="ECO:0000256" key="2">
    <source>
        <dbReference type="ARBA" id="ARBA00022576"/>
    </source>
</evidence>
<reference evidence="6" key="1">
    <citation type="submission" date="2019-08" db="EMBL/GenBank/DDBJ databases">
        <authorList>
            <person name="Kucharzyk K."/>
            <person name="Murdoch R.W."/>
            <person name="Higgins S."/>
            <person name="Loffler F."/>
        </authorList>
    </citation>
    <scope>NUCLEOTIDE SEQUENCE</scope>
</reference>
<keyword evidence="4" id="KW-0663">Pyridoxal phosphate</keyword>
<dbReference type="Gene3D" id="3.90.1150.10">
    <property type="entry name" value="Aspartate Aminotransferase, domain 1"/>
    <property type="match status" value="1"/>
</dbReference>
<proteinExistence type="predicted"/>
<keyword evidence="3" id="KW-0808">Transferase</keyword>
<evidence type="ECO:0000313" key="6">
    <source>
        <dbReference type="EMBL" id="MPN46643.1"/>
    </source>
</evidence>
<gene>
    <name evidence="6" type="ORF">SDC9_194234</name>
</gene>
<dbReference type="EMBL" id="VSSQ01107484">
    <property type="protein sequence ID" value="MPN46643.1"/>
    <property type="molecule type" value="Genomic_DNA"/>
</dbReference>
<keyword evidence="2" id="KW-0032">Aminotransferase</keyword>
<dbReference type="InterPro" id="IPR004839">
    <property type="entry name" value="Aminotransferase_I/II_large"/>
</dbReference>
<dbReference type="GO" id="GO:0030170">
    <property type="term" value="F:pyridoxal phosphate binding"/>
    <property type="evidence" value="ECO:0007669"/>
    <property type="project" value="InterPro"/>
</dbReference>